<feature type="transmembrane region" description="Helical" evidence="1">
    <location>
        <begin position="6"/>
        <end position="25"/>
    </location>
</feature>
<feature type="transmembrane region" description="Helical" evidence="1">
    <location>
        <begin position="209"/>
        <end position="234"/>
    </location>
</feature>
<keyword evidence="1" id="KW-0812">Transmembrane</keyword>
<reference evidence="2 3" key="1">
    <citation type="journal article" date="2016" name="Front. Microbiol.">
        <title>Single-Cell (Meta-)Genomics of a Dimorphic Candidatus Thiomargarita nelsonii Reveals Genomic Plasticity.</title>
        <authorList>
            <person name="Flood B.E."/>
            <person name="Fliss P."/>
            <person name="Jones D.S."/>
            <person name="Dick G.J."/>
            <person name="Jain S."/>
            <person name="Kaster A.K."/>
            <person name="Winkel M."/>
            <person name="Mussmann M."/>
            <person name="Bailey J."/>
        </authorList>
    </citation>
    <scope>NUCLEOTIDE SEQUENCE [LARGE SCALE GENOMIC DNA]</scope>
    <source>
        <strain evidence="2">Hydrate Ridge</strain>
    </source>
</reference>
<evidence type="ECO:0000256" key="1">
    <source>
        <dbReference type="SAM" id="Phobius"/>
    </source>
</evidence>
<keyword evidence="3" id="KW-1185">Reference proteome</keyword>
<dbReference type="AlphaFoldDB" id="A0A0A6P4V0"/>
<dbReference type="Proteomes" id="UP000030428">
    <property type="component" value="Unassembled WGS sequence"/>
</dbReference>
<keyword evidence="1" id="KW-0472">Membrane</keyword>
<organism evidence="2 3">
    <name type="scientific">Candidatus Thiomargarita nelsonii</name>
    <dbReference type="NCBI Taxonomy" id="1003181"/>
    <lineage>
        <taxon>Bacteria</taxon>
        <taxon>Pseudomonadati</taxon>
        <taxon>Pseudomonadota</taxon>
        <taxon>Gammaproteobacteria</taxon>
        <taxon>Thiotrichales</taxon>
        <taxon>Thiotrichaceae</taxon>
        <taxon>Thiomargarita</taxon>
    </lineage>
</organism>
<feature type="transmembrane region" description="Helical" evidence="1">
    <location>
        <begin position="168"/>
        <end position="189"/>
    </location>
</feature>
<feature type="transmembrane region" description="Helical" evidence="1">
    <location>
        <begin position="134"/>
        <end position="156"/>
    </location>
</feature>
<sequence>MKFTTLPLLVIAIVSFVVIVTHRLKKRSLLTASEARSIYVLLAVLVLLGIINASLALKGIYTSAEFLSLLPGLWLPLVPIILTISGVLLFPSLRAALRALVDHTPPYQLIYLHALRILAIGSILKAIGGEFPEYFAYFIGIPDMLFGLSALLVGTIAYRSSLSHRSLLIWHLMGASIIALPAAPLLQMGLPGPIQIFTSEPTAQALFEFPMVIAPSLIVPWFLLFNLMVIWRLLETSLKK</sequence>
<name>A0A0A6P4V0_9GAMM</name>
<keyword evidence="1" id="KW-1133">Transmembrane helix</keyword>
<accession>A0A0A6P4V0</accession>
<dbReference type="EMBL" id="JSZA02000023">
    <property type="protein sequence ID" value="KHD05369.1"/>
    <property type="molecule type" value="Genomic_DNA"/>
</dbReference>
<evidence type="ECO:0000313" key="3">
    <source>
        <dbReference type="Proteomes" id="UP000030428"/>
    </source>
</evidence>
<feature type="transmembrane region" description="Helical" evidence="1">
    <location>
        <begin position="73"/>
        <end position="97"/>
    </location>
</feature>
<evidence type="ECO:0000313" key="2">
    <source>
        <dbReference type="EMBL" id="KHD05369.1"/>
    </source>
</evidence>
<gene>
    <name evidence="2" type="ORF">PN36_08085</name>
</gene>
<protein>
    <submittedName>
        <fullName evidence="2">Uncharacterized protein</fullName>
    </submittedName>
</protein>
<feature type="transmembrane region" description="Helical" evidence="1">
    <location>
        <begin position="109"/>
        <end position="128"/>
    </location>
</feature>
<proteinExistence type="predicted"/>
<comment type="caution">
    <text evidence="2">The sequence shown here is derived from an EMBL/GenBank/DDBJ whole genome shotgun (WGS) entry which is preliminary data.</text>
</comment>
<feature type="transmembrane region" description="Helical" evidence="1">
    <location>
        <begin position="37"/>
        <end position="61"/>
    </location>
</feature>